<dbReference type="NCBIfam" id="TIGR00756">
    <property type="entry name" value="PPR"/>
    <property type="match status" value="1"/>
</dbReference>
<keyword evidence="2" id="KW-0677">Repeat</keyword>
<dbReference type="InterPro" id="IPR044179">
    <property type="entry name" value="PPR5-like"/>
</dbReference>
<dbReference type="PANTHER" id="PTHR47874:SF6">
    <property type="entry name" value="PENTATRICOPEPTIDE REPEAT-CONTAINING PROTEIN"/>
    <property type="match status" value="1"/>
</dbReference>
<dbReference type="Proteomes" id="UP000002051">
    <property type="component" value="Chromosome 3"/>
</dbReference>
<reference evidence="6" key="3">
    <citation type="submission" date="2015-04" db="UniProtKB">
        <authorList>
            <consortium name="EnsemblPlants"/>
        </authorList>
    </citation>
    <scope>IDENTIFICATION</scope>
    <source>
        <strain evidence="6">cv. Jemalong A17</strain>
    </source>
</reference>
<proteinExistence type="inferred from homology"/>
<sequence length="185" mass="20928">MLFEGLKPTVDVFIALASAYDMKSVADRKSDVYKYSVLISCCAKFRRFDLIERVLADMSYLGIECNNVTYNSIIDGYGKADMFEKMENSLTDMIENENCQPDVFTLNSLIGSYGNGRKIDNDMINFTGMYDKIKTVTDFMERRFFAPTIVTYEIDTSGNRIETSGGENSKIPNQPLDQPQMGLNS</sequence>
<evidence type="ECO:0000256" key="2">
    <source>
        <dbReference type="ARBA" id="ARBA00022737"/>
    </source>
</evidence>
<dbReference type="GO" id="GO:0003729">
    <property type="term" value="F:mRNA binding"/>
    <property type="evidence" value="ECO:0000318"/>
    <property type="project" value="GO_Central"/>
</dbReference>
<dbReference type="Pfam" id="PF13041">
    <property type="entry name" value="PPR_2"/>
    <property type="match status" value="1"/>
</dbReference>
<feature type="repeat" description="PPR" evidence="3">
    <location>
        <begin position="31"/>
        <end position="65"/>
    </location>
</feature>
<accession>G7IWV3</accession>
<protein>
    <submittedName>
        <fullName evidence="5">PPR containing plant-like protein</fullName>
    </submittedName>
</protein>
<dbReference type="PaxDb" id="3880-AES69516"/>
<dbReference type="AlphaFoldDB" id="G7IWV3"/>
<dbReference type="Pfam" id="PF01535">
    <property type="entry name" value="PPR"/>
    <property type="match status" value="1"/>
</dbReference>
<feature type="repeat" description="PPR" evidence="3">
    <location>
        <begin position="66"/>
        <end position="101"/>
    </location>
</feature>
<organism evidence="5 7">
    <name type="scientific">Medicago truncatula</name>
    <name type="common">Barrel medic</name>
    <name type="synonym">Medicago tribuloides</name>
    <dbReference type="NCBI Taxonomy" id="3880"/>
    <lineage>
        <taxon>Eukaryota</taxon>
        <taxon>Viridiplantae</taxon>
        <taxon>Streptophyta</taxon>
        <taxon>Embryophyta</taxon>
        <taxon>Tracheophyta</taxon>
        <taxon>Spermatophyta</taxon>
        <taxon>Magnoliopsida</taxon>
        <taxon>eudicotyledons</taxon>
        <taxon>Gunneridae</taxon>
        <taxon>Pentapetalae</taxon>
        <taxon>rosids</taxon>
        <taxon>fabids</taxon>
        <taxon>Fabales</taxon>
        <taxon>Fabaceae</taxon>
        <taxon>Papilionoideae</taxon>
        <taxon>50 kb inversion clade</taxon>
        <taxon>NPAAA clade</taxon>
        <taxon>Hologalegina</taxon>
        <taxon>IRL clade</taxon>
        <taxon>Trifolieae</taxon>
        <taxon>Medicago</taxon>
    </lineage>
</organism>
<dbReference type="PANTHER" id="PTHR47874">
    <property type="entry name" value="EXPRESSED PROTEIN"/>
    <property type="match status" value="1"/>
</dbReference>
<reference evidence="5 7" key="1">
    <citation type="journal article" date="2011" name="Nature">
        <title>The Medicago genome provides insight into the evolution of rhizobial symbioses.</title>
        <authorList>
            <person name="Young N.D."/>
            <person name="Debelle F."/>
            <person name="Oldroyd G.E."/>
            <person name="Geurts R."/>
            <person name="Cannon S.B."/>
            <person name="Udvardi M.K."/>
            <person name="Benedito V.A."/>
            <person name="Mayer K.F."/>
            <person name="Gouzy J."/>
            <person name="Schoof H."/>
            <person name="Van de Peer Y."/>
            <person name="Proost S."/>
            <person name="Cook D.R."/>
            <person name="Meyers B.C."/>
            <person name="Spannagl M."/>
            <person name="Cheung F."/>
            <person name="De Mita S."/>
            <person name="Krishnakumar V."/>
            <person name="Gundlach H."/>
            <person name="Zhou S."/>
            <person name="Mudge J."/>
            <person name="Bharti A.K."/>
            <person name="Murray J.D."/>
            <person name="Naoumkina M.A."/>
            <person name="Rosen B."/>
            <person name="Silverstein K.A."/>
            <person name="Tang H."/>
            <person name="Rombauts S."/>
            <person name="Zhao P.X."/>
            <person name="Zhou P."/>
            <person name="Barbe V."/>
            <person name="Bardou P."/>
            <person name="Bechner M."/>
            <person name="Bellec A."/>
            <person name="Berger A."/>
            <person name="Berges H."/>
            <person name="Bidwell S."/>
            <person name="Bisseling T."/>
            <person name="Choisne N."/>
            <person name="Couloux A."/>
            <person name="Denny R."/>
            <person name="Deshpande S."/>
            <person name="Dai X."/>
            <person name="Doyle J.J."/>
            <person name="Dudez A.M."/>
            <person name="Farmer A.D."/>
            <person name="Fouteau S."/>
            <person name="Franken C."/>
            <person name="Gibelin C."/>
            <person name="Gish J."/>
            <person name="Goldstein S."/>
            <person name="Gonzalez A.J."/>
            <person name="Green P.J."/>
            <person name="Hallab A."/>
            <person name="Hartog M."/>
            <person name="Hua A."/>
            <person name="Humphray S.J."/>
            <person name="Jeong D.H."/>
            <person name="Jing Y."/>
            <person name="Jocker A."/>
            <person name="Kenton S.M."/>
            <person name="Kim D.J."/>
            <person name="Klee K."/>
            <person name="Lai H."/>
            <person name="Lang C."/>
            <person name="Lin S."/>
            <person name="Macmil S.L."/>
            <person name="Magdelenat G."/>
            <person name="Matthews L."/>
            <person name="McCorrison J."/>
            <person name="Monaghan E.L."/>
            <person name="Mun J.H."/>
            <person name="Najar F.Z."/>
            <person name="Nicholson C."/>
            <person name="Noirot C."/>
            <person name="O'Bleness M."/>
            <person name="Paule C.R."/>
            <person name="Poulain J."/>
            <person name="Prion F."/>
            <person name="Qin B."/>
            <person name="Qu C."/>
            <person name="Retzel E.F."/>
            <person name="Riddle C."/>
            <person name="Sallet E."/>
            <person name="Samain S."/>
            <person name="Samson N."/>
            <person name="Sanders I."/>
            <person name="Saurat O."/>
            <person name="Scarpelli C."/>
            <person name="Schiex T."/>
            <person name="Segurens B."/>
            <person name="Severin A.J."/>
            <person name="Sherrier D.J."/>
            <person name="Shi R."/>
            <person name="Sims S."/>
            <person name="Singer S.R."/>
            <person name="Sinharoy S."/>
            <person name="Sterck L."/>
            <person name="Viollet A."/>
            <person name="Wang B.B."/>
            <person name="Wang K."/>
            <person name="Wang M."/>
            <person name="Wang X."/>
            <person name="Warfsmann J."/>
            <person name="Weissenbach J."/>
            <person name="White D.D."/>
            <person name="White J.D."/>
            <person name="Wiley G.B."/>
            <person name="Wincker P."/>
            <person name="Xing Y."/>
            <person name="Yang L."/>
            <person name="Yao Z."/>
            <person name="Ying F."/>
            <person name="Zhai J."/>
            <person name="Zhou L."/>
            <person name="Zuber A."/>
            <person name="Denarie J."/>
            <person name="Dixon R.A."/>
            <person name="May G.D."/>
            <person name="Schwartz D.C."/>
            <person name="Rogers J."/>
            <person name="Quetier F."/>
            <person name="Town C.D."/>
            <person name="Roe B.A."/>
        </authorList>
    </citation>
    <scope>NUCLEOTIDE SEQUENCE [LARGE SCALE GENOMIC DNA]</scope>
    <source>
        <strain evidence="5">A17</strain>
        <strain evidence="6 7">cv. Jemalong A17</strain>
    </source>
</reference>
<feature type="region of interest" description="Disordered" evidence="4">
    <location>
        <begin position="160"/>
        <end position="185"/>
    </location>
</feature>
<dbReference type="HOGENOM" id="CLU_1463370_0_0_1"/>
<dbReference type="eggNOG" id="KOG4197">
    <property type="taxonomic scope" value="Eukaryota"/>
</dbReference>
<dbReference type="InterPro" id="IPR011990">
    <property type="entry name" value="TPR-like_helical_dom_sf"/>
</dbReference>
<dbReference type="EMBL" id="CM001219">
    <property type="protein sequence ID" value="AES69516.1"/>
    <property type="molecule type" value="Genomic_DNA"/>
</dbReference>
<name>G7IWV3_MEDTR</name>
<reference evidence="5 7" key="2">
    <citation type="journal article" date="2014" name="BMC Genomics">
        <title>An improved genome release (version Mt4.0) for the model legume Medicago truncatula.</title>
        <authorList>
            <person name="Tang H."/>
            <person name="Krishnakumar V."/>
            <person name="Bidwell S."/>
            <person name="Rosen B."/>
            <person name="Chan A."/>
            <person name="Zhou S."/>
            <person name="Gentzbittel L."/>
            <person name="Childs K.L."/>
            <person name="Yandell M."/>
            <person name="Gundlach H."/>
            <person name="Mayer K.F."/>
            <person name="Schwartz D.C."/>
            <person name="Town C.D."/>
        </authorList>
    </citation>
    <scope>GENOME REANNOTATION</scope>
    <source>
        <strain evidence="6 7">cv. Jemalong A17</strain>
    </source>
</reference>
<evidence type="ECO:0000256" key="4">
    <source>
        <dbReference type="SAM" id="MobiDB-lite"/>
    </source>
</evidence>
<dbReference type="PROSITE" id="PS51375">
    <property type="entry name" value="PPR"/>
    <property type="match status" value="2"/>
</dbReference>
<evidence type="ECO:0000313" key="6">
    <source>
        <dbReference type="EnsemblPlants" id="AES69516"/>
    </source>
</evidence>
<evidence type="ECO:0000256" key="3">
    <source>
        <dbReference type="PROSITE-ProRule" id="PRU00708"/>
    </source>
</evidence>
<evidence type="ECO:0000256" key="1">
    <source>
        <dbReference type="ARBA" id="ARBA00007626"/>
    </source>
</evidence>
<dbReference type="InterPro" id="IPR002885">
    <property type="entry name" value="PPR_rpt"/>
</dbReference>
<dbReference type="EnsemblPlants" id="AES69516">
    <property type="protein sequence ID" value="AES69516"/>
    <property type="gene ID" value="MTR_3g030970"/>
</dbReference>
<comment type="similarity">
    <text evidence="1">Belongs to the PPR family. P subfamily.</text>
</comment>
<gene>
    <name evidence="5" type="ordered locus">MTR_3g030970</name>
</gene>
<evidence type="ECO:0000313" key="5">
    <source>
        <dbReference type="EMBL" id="AES69516.1"/>
    </source>
</evidence>
<evidence type="ECO:0000313" key="7">
    <source>
        <dbReference type="Proteomes" id="UP000002051"/>
    </source>
</evidence>
<keyword evidence="7" id="KW-1185">Reference proteome</keyword>
<dbReference type="Gene3D" id="1.25.40.10">
    <property type="entry name" value="Tetratricopeptide repeat domain"/>
    <property type="match status" value="1"/>
</dbReference>
<dbReference type="OMA" id="IKTMENC"/>